<dbReference type="KEGG" id="bih:BIP78_1590"/>
<organism evidence="6 7">
    <name type="scientific">Bipolaricaulis sibiricus</name>
    <dbReference type="NCBI Taxonomy" id="2501609"/>
    <lineage>
        <taxon>Bacteria</taxon>
        <taxon>Candidatus Bipolaricaulota</taxon>
        <taxon>Candidatus Bipolaricaulia</taxon>
        <taxon>Candidatus Bipolaricaulales</taxon>
        <taxon>Candidatus Bipolaricaulaceae</taxon>
        <taxon>Candidatus Bipolaricaulis</taxon>
    </lineage>
</organism>
<evidence type="ECO:0000313" key="6">
    <source>
        <dbReference type="EMBL" id="QAA77354.1"/>
    </source>
</evidence>
<protein>
    <recommendedName>
        <fullName evidence="2 4">GTP cyclohydrolase 1 type 2 homolog</fullName>
    </recommendedName>
</protein>
<dbReference type="InterPro" id="IPR002678">
    <property type="entry name" value="DUF34/NIF3"/>
</dbReference>
<dbReference type="InterPro" id="IPR036069">
    <property type="entry name" value="DUF34/NIF3_sf"/>
</dbReference>
<evidence type="ECO:0000313" key="7">
    <source>
        <dbReference type="Proteomes" id="UP000287233"/>
    </source>
</evidence>
<feature type="binding site" evidence="5">
    <location>
        <position position="326"/>
    </location>
    <ligand>
        <name>a divalent metal cation</name>
        <dbReference type="ChEBI" id="CHEBI:60240"/>
        <label>1</label>
    </ligand>
</feature>
<feature type="binding site" evidence="5">
    <location>
        <position position="101"/>
    </location>
    <ligand>
        <name>a divalent metal cation</name>
        <dbReference type="ChEBI" id="CHEBI:60240"/>
        <label>1</label>
    </ligand>
</feature>
<reference evidence="7" key="1">
    <citation type="submission" date="2018-12" db="EMBL/GenBank/DDBJ databases">
        <title>Complete genome sequence of an uncultured bacterium of the candidate phylum Bipolaricaulota.</title>
        <authorList>
            <person name="Kadnikov V.V."/>
            <person name="Mardanov A.V."/>
            <person name="Beletsky A.V."/>
            <person name="Frank Y.A."/>
            <person name="Karnachuk O.V."/>
            <person name="Ravin N.V."/>
        </authorList>
    </citation>
    <scope>NUCLEOTIDE SEQUENCE [LARGE SCALE GENOMIC DNA]</scope>
</reference>
<dbReference type="GO" id="GO:0046872">
    <property type="term" value="F:metal ion binding"/>
    <property type="evidence" value="ECO:0007669"/>
    <property type="project" value="UniProtKB-UniRule"/>
</dbReference>
<dbReference type="InterPro" id="IPR017221">
    <property type="entry name" value="DUF34/NIF3_bac"/>
</dbReference>
<dbReference type="Gene3D" id="3.30.70.120">
    <property type="match status" value="1"/>
</dbReference>
<dbReference type="Proteomes" id="UP000287233">
    <property type="component" value="Chromosome"/>
</dbReference>
<dbReference type="NCBIfam" id="TIGR00486">
    <property type="entry name" value="YbgI_SA1388"/>
    <property type="match status" value="1"/>
</dbReference>
<dbReference type="PANTHER" id="PTHR13799:SF14">
    <property type="entry name" value="GTP CYCLOHYDROLASE 1 TYPE 2 HOMOLOG"/>
    <property type="match status" value="1"/>
</dbReference>
<dbReference type="InterPro" id="IPR015867">
    <property type="entry name" value="N-reg_PII/ATP_PRibTrfase_C"/>
</dbReference>
<feature type="binding site" evidence="5">
    <location>
        <position position="62"/>
    </location>
    <ligand>
        <name>a divalent metal cation</name>
        <dbReference type="ChEBI" id="CHEBI:60240"/>
        <label>1</label>
    </ligand>
</feature>
<feature type="binding site" evidence="5">
    <location>
        <position position="63"/>
    </location>
    <ligand>
        <name>a divalent metal cation</name>
        <dbReference type="ChEBI" id="CHEBI:60240"/>
        <label>1</label>
    </ligand>
</feature>
<dbReference type="AlphaFoldDB" id="A0A410FWG9"/>
<dbReference type="SUPFAM" id="SSF102705">
    <property type="entry name" value="NIF3 (NGG1p interacting factor 3)-like"/>
    <property type="match status" value="1"/>
</dbReference>
<evidence type="ECO:0000256" key="5">
    <source>
        <dbReference type="PIRSR" id="PIRSR602678-1"/>
    </source>
</evidence>
<dbReference type="PIRSF" id="PIRSF037489">
    <property type="entry name" value="UCP037489_NIF3_YqfO"/>
    <property type="match status" value="1"/>
</dbReference>
<evidence type="ECO:0000256" key="4">
    <source>
        <dbReference type="PIRNR" id="PIRNR037489"/>
    </source>
</evidence>
<evidence type="ECO:0000256" key="2">
    <source>
        <dbReference type="ARBA" id="ARBA00022112"/>
    </source>
</evidence>
<evidence type="ECO:0000256" key="3">
    <source>
        <dbReference type="ARBA" id="ARBA00022723"/>
    </source>
</evidence>
<dbReference type="FunFam" id="3.40.1390.30:FF:000001">
    <property type="entry name" value="GTP cyclohydrolase 1 type 2"/>
    <property type="match status" value="1"/>
</dbReference>
<gene>
    <name evidence="6" type="ORF">BIP78_1590</name>
</gene>
<dbReference type="PANTHER" id="PTHR13799">
    <property type="entry name" value="NGG1 INTERACTING FACTOR 3"/>
    <property type="match status" value="1"/>
</dbReference>
<accession>A0A410FWG9</accession>
<feature type="binding site" evidence="5">
    <location>
        <position position="330"/>
    </location>
    <ligand>
        <name>a divalent metal cation</name>
        <dbReference type="ChEBI" id="CHEBI:60240"/>
        <label>1</label>
    </ligand>
</feature>
<keyword evidence="3 4" id="KW-0479">Metal-binding</keyword>
<comment type="similarity">
    <text evidence="1 4">Belongs to the GTP cyclohydrolase I type 2/NIF3 family.</text>
</comment>
<dbReference type="Pfam" id="PF01784">
    <property type="entry name" value="DUF34_NIF3"/>
    <property type="match status" value="1"/>
</dbReference>
<dbReference type="Gene3D" id="3.40.1390.30">
    <property type="entry name" value="NIF3 (NGG1p interacting factor 3)-like"/>
    <property type="match status" value="1"/>
</dbReference>
<sequence>MDRQDVVAFLNELFPPALAEEWDRSGLQVGRLKRPCRRVVVALDLDLDLARDLGAVDLVVTHHPLLFRPLDRLLPGTPLGEKLRLLLAAGAACYAVHTPYDIAQGGMGEVLARSLSLASLRPLSPRGRLVKLAVFVPPGHEEKVAEAVFAAGAGGIGRYSRCSFRSRGVGTFLPGEGAHPYLGEVGQEARADEIRLETVVPAERLPSVLAAMKGAHPYEEVAYDVYPLKNPSPLHGLGRVGDLPHPAAARDVVRHVGTSLGGVEPQAVYGDLDRQVRRVALCAGSGSDLWPQALASGADLYLTGELGYHQGLAAAEAGLTAIALGHRETEMPFVAHVGRLVRGRFPDLAVEER</sequence>
<proteinExistence type="inferred from homology"/>
<name>A0A410FWG9_BIPS1</name>
<dbReference type="EMBL" id="CP034928">
    <property type="protein sequence ID" value="QAA77354.1"/>
    <property type="molecule type" value="Genomic_DNA"/>
</dbReference>
<evidence type="ECO:0000256" key="1">
    <source>
        <dbReference type="ARBA" id="ARBA00006964"/>
    </source>
</evidence>
<dbReference type="GO" id="GO:0005737">
    <property type="term" value="C:cytoplasm"/>
    <property type="evidence" value="ECO:0007669"/>
    <property type="project" value="TreeGrafter"/>
</dbReference>